<dbReference type="PANTHER" id="PTHR42850:SF2">
    <property type="entry name" value="BLL5683 PROTEIN"/>
    <property type="match status" value="1"/>
</dbReference>
<dbReference type="PIRSF" id="PIRSF000883">
    <property type="entry name" value="Pesterase_MJ0912"/>
    <property type="match status" value="1"/>
</dbReference>
<dbReference type="Pfam" id="PF12850">
    <property type="entry name" value="Metallophos_2"/>
    <property type="match status" value="1"/>
</dbReference>
<dbReference type="Gene3D" id="3.60.21.10">
    <property type="match status" value="1"/>
</dbReference>
<feature type="domain" description="Calcineurin-like phosphoesterase" evidence="1">
    <location>
        <begin position="8"/>
        <end position="199"/>
    </location>
</feature>
<dbReference type="HOGENOM" id="CLU_074761_1_1_2"/>
<gene>
    <name evidence="2" type="ORF">FACI_IFERC00001G0908</name>
</gene>
<reference evidence="2 3" key="1">
    <citation type="journal article" date="2007" name="Proc. Natl. Acad. Sci. U.S.A.">
        <title>Genome dynamics in a natural archaeal population.</title>
        <authorList>
            <person name="Allen E.E."/>
            <person name="Tyson G.W."/>
            <person name="Whitaker R.J."/>
            <person name="Detter J.C."/>
            <person name="Richardson P.M."/>
            <person name="Banfield J.F."/>
        </authorList>
    </citation>
    <scope>NUCLEOTIDE SEQUENCE [LARGE SCALE GENOMIC DNA]</scope>
    <source>
        <strain evidence="3">fer1</strain>
    </source>
</reference>
<dbReference type="Proteomes" id="UP000014660">
    <property type="component" value="Chromosome"/>
</dbReference>
<sequence>MLIPYKRMKLLVLSDIHGNFDALQSVYNKEQYDKMIFLGDAVDYGPEPDRVLDFLKANSDINILGNHDNAVLTGSSCNCSFDMLELSDYTRDNISMKLLDKNDMALLKTFKLNTDTEIDGKKFYMAHASPYNNLDGYLFANEAEKVFRDKPFFDNHDYILIGHTHFMMVYRNKIINPGSVGQPRDFTGKPSYAVIDTETMSISFKRVTYDAESMLEKLKTSIPDRDIYEKLRKYYV</sequence>
<dbReference type="GO" id="GO:0005737">
    <property type="term" value="C:cytoplasm"/>
    <property type="evidence" value="ECO:0007669"/>
    <property type="project" value="TreeGrafter"/>
</dbReference>
<dbReference type="AlphaFoldDB" id="S0ANP6"/>
<accession>S0ANP6</accession>
<dbReference type="InterPro" id="IPR011152">
    <property type="entry name" value="Pesterase_MJ0912"/>
</dbReference>
<evidence type="ECO:0000313" key="2">
    <source>
        <dbReference type="EMBL" id="AGO60888.1"/>
    </source>
</evidence>
<dbReference type="InterPro" id="IPR050126">
    <property type="entry name" value="Ap4A_hydrolase"/>
</dbReference>
<dbReference type="EMBL" id="CP004145">
    <property type="protein sequence ID" value="AGO60888.1"/>
    <property type="molecule type" value="Genomic_DNA"/>
</dbReference>
<proteinExistence type="predicted"/>
<protein>
    <submittedName>
        <fullName evidence="2">Serine/threonine protein phosphatase</fullName>
    </submittedName>
</protein>
<name>S0ANP6_FERAC</name>
<dbReference type="KEGG" id="fac:FACI_IFERC01G0908"/>
<evidence type="ECO:0000313" key="3">
    <source>
        <dbReference type="Proteomes" id="UP000014660"/>
    </source>
</evidence>
<evidence type="ECO:0000259" key="1">
    <source>
        <dbReference type="Pfam" id="PF12850"/>
    </source>
</evidence>
<dbReference type="InterPro" id="IPR029052">
    <property type="entry name" value="Metallo-depent_PP-like"/>
</dbReference>
<dbReference type="GO" id="GO:0016791">
    <property type="term" value="F:phosphatase activity"/>
    <property type="evidence" value="ECO:0007669"/>
    <property type="project" value="TreeGrafter"/>
</dbReference>
<dbReference type="SUPFAM" id="SSF56300">
    <property type="entry name" value="Metallo-dependent phosphatases"/>
    <property type="match status" value="1"/>
</dbReference>
<organism evidence="2 3">
    <name type="scientific">Ferroplasma acidarmanus Fer1</name>
    <dbReference type="NCBI Taxonomy" id="333146"/>
    <lineage>
        <taxon>Archaea</taxon>
        <taxon>Methanobacteriati</taxon>
        <taxon>Thermoplasmatota</taxon>
        <taxon>Thermoplasmata</taxon>
        <taxon>Thermoplasmatales</taxon>
        <taxon>Ferroplasmaceae</taxon>
        <taxon>Ferroplasma</taxon>
    </lineage>
</organism>
<keyword evidence="3" id="KW-1185">Reference proteome</keyword>
<dbReference type="PANTHER" id="PTHR42850">
    <property type="entry name" value="METALLOPHOSPHOESTERASE"/>
    <property type="match status" value="1"/>
</dbReference>
<dbReference type="InterPro" id="IPR024654">
    <property type="entry name" value="Calcineurin-like_PHP_lpxH"/>
</dbReference>